<protein>
    <submittedName>
        <fullName evidence="5">GntR family transcriptional regulator</fullName>
    </submittedName>
</protein>
<dbReference type="SUPFAM" id="SSF46785">
    <property type="entry name" value="Winged helix' DNA-binding domain"/>
    <property type="match status" value="1"/>
</dbReference>
<dbReference type="Pfam" id="PF00392">
    <property type="entry name" value="GntR"/>
    <property type="match status" value="1"/>
</dbReference>
<dbReference type="GO" id="GO:0003677">
    <property type="term" value="F:DNA binding"/>
    <property type="evidence" value="ECO:0007669"/>
    <property type="project" value="UniProtKB-KW"/>
</dbReference>
<dbReference type="SMART" id="SM00345">
    <property type="entry name" value="HTH_GNTR"/>
    <property type="match status" value="1"/>
</dbReference>
<evidence type="ECO:0000259" key="4">
    <source>
        <dbReference type="PROSITE" id="PS50949"/>
    </source>
</evidence>
<keyword evidence="1" id="KW-0805">Transcription regulation</keyword>
<dbReference type="Gene3D" id="1.20.120.530">
    <property type="entry name" value="GntR ligand-binding domain-like"/>
    <property type="match status" value="1"/>
</dbReference>
<evidence type="ECO:0000256" key="2">
    <source>
        <dbReference type="ARBA" id="ARBA00023125"/>
    </source>
</evidence>
<sequence>MDIAKTNRLSLVEQIVSQIESLIESGAWEVGSRIPPELELMQQLDVSRNTLREAIRALVHAGLLQTKQGSGTYVCSSSTLGAALQKRLQKANLIEILEVRHALEREAARLAAIRRNKEDLDDIQTHLEACHEAAEAKDSKTYVEADIQLHKAIVNASHNRMLVDLYEQMSAPLQQSVHNLSEITCHSDFHHHVHRKLVEAIIGQDTDLAAEAVNEYIEQFIETLT</sequence>
<comment type="caution">
    <text evidence="5">The sequence shown here is derived from an EMBL/GenBank/DDBJ whole genome shotgun (WGS) entry which is preliminary data.</text>
</comment>
<dbReference type="PANTHER" id="PTHR43537">
    <property type="entry name" value="TRANSCRIPTIONAL REGULATOR, GNTR FAMILY"/>
    <property type="match status" value="1"/>
</dbReference>
<dbReference type="RefSeq" id="WP_101355154.1">
    <property type="nucleotide sequence ID" value="NZ_PIQO01000012.1"/>
</dbReference>
<proteinExistence type="predicted"/>
<dbReference type="InterPro" id="IPR008920">
    <property type="entry name" value="TF_FadR/GntR_C"/>
</dbReference>
<dbReference type="InterPro" id="IPR036390">
    <property type="entry name" value="WH_DNA-bd_sf"/>
</dbReference>
<gene>
    <name evidence="5" type="ORF">CWO92_15660</name>
</gene>
<evidence type="ECO:0000313" key="5">
    <source>
        <dbReference type="EMBL" id="PKR84237.1"/>
    </source>
</evidence>
<dbReference type="CDD" id="cd07377">
    <property type="entry name" value="WHTH_GntR"/>
    <property type="match status" value="1"/>
</dbReference>
<feature type="domain" description="HTH gntR-type" evidence="4">
    <location>
        <begin position="9"/>
        <end position="77"/>
    </location>
</feature>
<evidence type="ECO:0000256" key="3">
    <source>
        <dbReference type="ARBA" id="ARBA00023163"/>
    </source>
</evidence>
<dbReference type="EMBL" id="PIQO01000012">
    <property type="protein sequence ID" value="PKR84237.1"/>
    <property type="molecule type" value="Genomic_DNA"/>
</dbReference>
<evidence type="ECO:0000313" key="6">
    <source>
        <dbReference type="Proteomes" id="UP000233440"/>
    </source>
</evidence>
<accession>A0A2N3LI30</accession>
<dbReference type="Gene3D" id="1.10.10.10">
    <property type="entry name" value="Winged helix-like DNA-binding domain superfamily/Winged helix DNA-binding domain"/>
    <property type="match status" value="1"/>
</dbReference>
<dbReference type="OrthoDB" id="9782299at2"/>
<dbReference type="InterPro" id="IPR011711">
    <property type="entry name" value="GntR_C"/>
</dbReference>
<reference evidence="5 6" key="1">
    <citation type="submission" date="2017-11" db="EMBL/GenBank/DDBJ databases">
        <title>Bacillus camelliae sp. nov., isolated from pu'er tea.</title>
        <authorList>
            <person name="Niu L."/>
        </authorList>
    </citation>
    <scope>NUCLEOTIDE SEQUENCE [LARGE SCALE GENOMIC DNA]</scope>
    <source>
        <strain evidence="5 6">7578-1</strain>
    </source>
</reference>
<keyword evidence="3" id="KW-0804">Transcription</keyword>
<dbReference type="GO" id="GO:0003700">
    <property type="term" value="F:DNA-binding transcription factor activity"/>
    <property type="evidence" value="ECO:0007669"/>
    <property type="project" value="InterPro"/>
</dbReference>
<organism evidence="5 6">
    <name type="scientific">Heyndrickxia camelliae</name>
    <dbReference type="NCBI Taxonomy" id="1707093"/>
    <lineage>
        <taxon>Bacteria</taxon>
        <taxon>Bacillati</taxon>
        <taxon>Bacillota</taxon>
        <taxon>Bacilli</taxon>
        <taxon>Bacillales</taxon>
        <taxon>Bacillaceae</taxon>
        <taxon>Heyndrickxia</taxon>
    </lineage>
</organism>
<evidence type="ECO:0000256" key="1">
    <source>
        <dbReference type="ARBA" id="ARBA00023015"/>
    </source>
</evidence>
<dbReference type="PROSITE" id="PS50949">
    <property type="entry name" value="HTH_GNTR"/>
    <property type="match status" value="1"/>
</dbReference>
<keyword evidence="2" id="KW-0238">DNA-binding</keyword>
<dbReference type="Pfam" id="PF07729">
    <property type="entry name" value="FCD"/>
    <property type="match status" value="1"/>
</dbReference>
<dbReference type="SUPFAM" id="SSF48008">
    <property type="entry name" value="GntR ligand-binding domain-like"/>
    <property type="match status" value="1"/>
</dbReference>
<dbReference type="PANTHER" id="PTHR43537:SF47">
    <property type="entry name" value="REGULATORY PROTEIN GNTR HTH"/>
    <property type="match status" value="1"/>
</dbReference>
<dbReference type="Proteomes" id="UP000233440">
    <property type="component" value="Unassembled WGS sequence"/>
</dbReference>
<dbReference type="InterPro" id="IPR000524">
    <property type="entry name" value="Tscrpt_reg_HTH_GntR"/>
</dbReference>
<name>A0A2N3LI30_9BACI</name>
<dbReference type="SMART" id="SM00895">
    <property type="entry name" value="FCD"/>
    <property type="match status" value="1"/>
</dbReference>
<dbReference type="PRINTS" id="PR00035">
    <property type="entry name" value="HTHGNTR"/>
</dbReference>
<keyword evidence="6" id="KW-1185">Reference proteome</keyword>
<dbReference type="InterPro" id="IPR036388">
    <property type="entry name" value="WH-like_DNA-bd_sf"/>
</dbReference>
<dbReference type="AlphaFoldDB" id="A0A2N3LI30"/>